<comment type="caution">
    <text evidence="1">The sequence shown here is derived from an EMBL/GenBank/DDBJ whole genome shotgun (WGS) entry which is preliminary data.</text>
</comment>
<dbReference type="InterPro" id="IPR006385">
    <property type="entry name" value="HAD_hydro_SerB1"/>
</dbReference>
<dbReference type="EC" id="3.1.3.-" evidence="1"/>
<reference evidence="1 2" key="1">
    <citation type="submission" date="2023-07" db="EMBL/GenBank/DDBJ databases">
        <authorList>
            <person name="Lian W.-H."/>
        </authorList>
    </citation>
    <scope>NUCLEOTIDE SEQUENCE [LARGE SCALE GENOMIC DNA]</scope>
    <source>
        <strain evidence="1 2">SYSU DXS3180</strain>
    </source>
</reference>
<keyword evidence="2" id="KW-1185">Reference proteome</keyword>
<protein>
    <submittedName>
        <fullName evidence="1">HAD family hydrolase</fullName>
        <ecNumber evidence="1">3.1.3.-</ecNumber>
    </submittedName>
</protein>
<dbReference type="InterPro" id="IPR023214">
    <property type="entry name" value="HAD_sf"/>
</dbReference>
<proteinExistence type="predicted"/>
<gene>
    <name evidence="1" type="ORF">QTN47_08390</name>
</gene>
<dbReference type="Gene3D" id="1.20.1440.100">
    <property type="entry name" value="SG protein - dephosphorylation function"/>
    <property type="match status" value="1"/>
</dbReference>
<dbReference type="InterPro" id="IPR036412">
    <property type="entry name" value="HAD-like_sf"/>
</dbReference>
<dbReference type="GO" id="GO:0016787">
    <property type="term" value="F:hydrolase activity"/>
    <property type="evidence" value="ECO:0007669"/>
    <property type="project" value="UniProtKB-KW"/>
</dbReference>
<dbReference type="RefSeq" id="WP_369328910.1">
    <property type="nucleotide sequence ID" value="NZ_JAULBC010000002.1"/>
</dbReference>
<dbReference type="EMBL" id="JAULBC010000002">
    <property type="protein sequence ID" value="MEX6687505.1"/>
    <property type="molecule type" value="Genomic_DNA"/>
</dbReference>
<dbReference type="Pfam" id="PF12710">
    <property type="entry name" value="HAD"/>
    <property type="match status" value="1"/>
</dbReference>
<dbReference type="Gene3D" id="3.40.50.1000">
    <property type="entry name" value="HAD superfamily/HAD-like"/>
    <property type="match status" value="1"/>
</dbReference>
<dbReference type="SUPFAM" id="SSF56784">
    <property type="entry name" value="HAD-like"/>
    <property type="match status" value="1"/>
</dbReference>
<evidence type="ECO:0000313" key="2">
    <source>
        <dbReference type="Proteomes" id="UP001560573"/>
    </source>
</evidence>
<name>A0ABV3ZDB4_9BACT</name>
<dbReference type="NCBIfam" id="TIGR01490">
    <property type="entry name" value="HAD-SF-IB-hyp1"/>
    <property type="match status" value="1"/>
</dbReference>
<sequence length="199" mass="22795">MDKKTLVLFDFDGTITEKDTLLEIIKYQQGSSRYYRGMLKMMPKLLMFKAGLVANQDMKEAVMTYFWKGLDEKQFEEACKKFASTMLPRMLRDKAIEQLKKHVENGDEVTVVSASAEDWVLPFCQAQGIKCIASKMQKVNNRLTGKLNGLNCNGEEKVNRIKKVYNLEEYDTIIAYGDSSGDRQMLGIATNANYKPFRN</sequence>
<organism evidence="1 2">
    <name type="scientific">Danxiaibacter flavus</name>
    <dbReference type="NCBI Taxonomy" id="3049108"/>
    <lineage>
        <taxon>Bacteria</taxon>
        <taxon>Pseudomonadati</taxon>
        <taxon>Bacteroidota</taxon>
        <taxon>Chitinophagia</taxon>
        <taxon>Chitinophagales</taxon>
        <taxon>Chitinophagaceae</taxon>
        <taxon>Danxiaibacter</taxon>
    </lineage>
</organism>
<dbReference type="NCBIfam" id="TIGR01488">
    <property type="entry name" value="HAD-SF-IB"/>
    <property type="match status" value="1"/>
</dbReference>
<dbReference type="InterPro" id="IPR050582">
    <property type="entry name" value="HAD-like_SerB"/>
</dbReference>
<dbReference type="PANTHER" id="PTHR43344">
    <property type="entry name" value="PHOSPHOSERINE PHOSPHATASE"/>
    <property type="match status" value="1"/>
</dbReference>
<keyword evidence="1" id="KW-0378">Hydrolase</keyword>
<accession>A0ABV3ZDB4</accession>
<dbReference type="Proteomes" id="UP001560573">
    <property type="component" value="Unassembled WGS sequence"/>
</dbReference>
<evidence type="ECO:0000313" key="1">
    <source>
        <dbReference type="EMBL" id="MEX6687505.1"/>
    </source>
</evidence>